<dbReference type="STRING" id="3068.D8UGJ7"/>
<dbReference type="GeneID" id="9620824"/>
<dbReference type="Proteomes" id="UP000001058">
    <property type="component" value="Unassembled WGS sequence"/>
</dbReference>
<keyword evidence="2" id="KW-1185">Reference proteome</keyword>
<dbReference type="EMBL" id="GL378400">
    <property type="protein sequence ID" value="EFJ41135.1"/>
    <property type="molecule type" value="Genomic_DNA"/>
</dbReference>
<organism evidence="2">
    <name type="scientific">Volvox carteri f. nagariensis</name>
    <dbReference type="NCBI Taxonomy" id="3068"/>
    <lineage>
        <taxon>Eukaryota</taxon>
        <taxon>Viridiplantae</taxon>
        <taxon>Chlorophyta</taxon>
        <taxon>core chlorophytes</taxon>
        <taxon>Chlorophyceae</taxon>
        <taxon>CS clade</taxon>
        <taxon>Chlamydomonadales</taxon>
        <taxon>Volvocaceae</taxon>
        <taxon>Volvox</taxon>
    </lineage>
</organism>
<evidence type="ECO:0000313" key="1">
    <source>
        <dbReference type="EMBL" id="EFJ41135.1"/>
    </source>
</evidence>
<dbReference type="RefSeq" id="XP_002957807.1">
    <property type="nucleotide sequence ID" value="XM_002957761.1"/>
</dbReference>
<accession>D8UGJ7</accession>
<sequence>MSGPPPIRIVLWNDGGEGLASGVEDEQLQDVLRSYAKLVSESIESVLSLHQFRHVVAVEVEDAAEGVSSSLSIGFDTSSSDSAVDLGKLRGRLNVSGLLLGSAVLPDDLREVAEVVVAEDETGATELHWTDESLAKDVEAILKRARVVNRYNSWFRGVEETLSPALDAATGAVEATETPLDPFDILQIFVGQLIRVAAHSFAHTCPRRSKDKGASPGRQRDYYVTKQSYWRGALLQEPFSEPPMGVRVPAVHRFDGVSPQPPNLLHRGGQLVGRVLGAPQAALRQVTKRLGRAQRLWWRLEDVVVDGGKLAAKVALKAARPVLVGEPGGRGGNGEWGFVGGMWDREGLAAEEAQQQGEDVHRQLGGGWVRQGPRVSDARAAHPLMLCAR</sequence>
<protein>
    <submittedName>
        <fullName evidence="1">Uncharacterized protein</fullName>
    </submittedName>
</protein>
<name>D8UGJ7_VOLCA</name>
<proteinExistence type="predicted"/>
<dbReference type="KEGG" id="vcn:VOLCADRAFT_107806"/>
<dbReference type="InParanoid" id="D8UGJ7"/>
<evidence type="ECO:0000313" key="2">
    <source>
        <dbReference type="Proteomes" id="UP000001058"/>
    </source>
</evidence>
<reference evidence="1 2" key="1">
    <citation type="journal article" date="2010" name="Science">
        <title>Genomic analysis of organismal complexity in the multicellular green alga Volvox carteri.</title>
        <authorList>
            <person name="Prochnik S.E."/>
            <person name="Umen J."/>
            <person name="Nedelcu A.M."/>
            <person name="Hallmann A."/>
            <person name="Miller S.M."/>
            <person name="Nishii I."/>
            <person name="Ferris P."/>
            <person name="Kuo A."/>
            <person name="Mitros T."/>
            <person name="Fritz-Laylin L.K."/>
            <person name="Hellsten U."/>
            <person name="Chapman J."/>
            <person name="Simakov O."/>
            <person name="Rensing S.A."/>
            <person name="Terry A."/>
            <person name="Pangilinan J."/>
            <person name="Kapitonov V."/>
            <person name="Jurka J."/>
            <person name="Salamov A."/>
            <person name="Shapiro H."/>
            <person name="Schmutz J."/>
            <person name="Grimwood J."/>
            <person name="Lindquist E."/>
            <person name="Lucas S."/>
            <person name="Grigoriev I.V."/>
            <person name="Schmitt R."/>
            <person name="Kirk D."/>
            <person name="Rokhsar D.S."/>
        </authorList>
    </citation>
    <scope>NUCLEOTIDE SEQUENCE [LARGE SCALE GENOMIC DNA]</scope>
    <source>
        <strain evidence="2">f. Nagariensis / Eve</strain>
    </source>
</reference>
<gene>
    <name evidence="1" type="ORF">VOLCADRAFT_107806</name>
</gene>
<dbReference type="AlphaFoldDB" id="D8UGJ7"/>